<reference evidence="2" key="1">
    <citation type="journal article" date="2012" name="PLoS Genet.">
        <title>The genomes of the fungal plant pathogens Cladosporium fulvum and Dothistroma septosporum reveal adaptation to different hosts and lifestyles but also signatures of common ancestry.</title>
        <authorList>
            <person name="de Wit P.J.G.M."/>
            <person name="van der Burgt A."/>
            <person name="Oekmen B."/>
            <person name="Stergiopoulos I."/>
            <person name="Abd-Elsalam K.A."/>
            <person name="Aerts A.L."/>
            <person name="Bahkali A.H."/>
            <person name="Beenen H.G."/>
            <person name="Chettri P."/>
            <person name="Cox M.P."/>
            <person name="Datema E."/>
            <person name="de Vries R.P."/>
            <person name="Dhillon B."/>
            <person name="Ganley A.R."/>
            <person name="Griffiths S.A."/>
            <person name="Guo Y."/>
            <person name="Hamelin R.C."/>
            <person name="Henrissat B."/>
            <person name="Kabir M.S."/>
            <person name="Jashni M.K."/>
            <person name="Kema G."/>
            <person name="Klaubauf S."/>
            <person name="Lapidus A."/>
            <person name="Levasseur A."/>
            <person name="Lindquist E."/>
            <person name="Mehrabi R."/>
            <person name="Ohm R.A."/>
            <person name="Owen T.J."/>
            <person name="Salamov A."/>
            <person name="Schwelm A."/>
            <person name="Schijlen E."/>
            <person name="Sun H."/>
            <person name="van den Burg H.A."/>
            <person name="van Ham R.C.H.J."/>
            <person name="Zhang S."/>
            <person name="Goodwin S.B."/>
            <person name="Grigoriev I.V."/>
            <person name="Collemare J."/>
            <person name="Bradshaw R.E."/>
        </authorList>
    </citation>
    <scope>NUCLEOTIDE SEQUENCE [LARGE SCALE GENOMIC DNA]</scope>
    <source>
        <strain evidence="2">NZE10 / CBS 128990</strain>
    </source>
</reference>
<evidence type="ECO:0000313" key="1">
    <source>
        <dbReference type="EMBL" id="EME44000.1"/>
    </source>
</evidence>
<gene>
    <name evidence="1" type="ORF">DOTSEDRAFT_34540</name>
</gene>
<reference evidence="1 2" key="2">
    <citation type="journal article" date="2012" name="PLoS Pathog.">
        <title>Diverse lifestyles and strategies of plant pathogenesis encoded in the genomes of eighteen Dothideomycetes fungi.</title>
        <authorList>
            <person name="Ohm R.A."/>
            <person name="Feau N."/>
            <person name="Henrissat B."/>
            <person name="Schoch C.L."/>
            <person name="Horwitz B.A."/>
            <person name="Barry K.W."/>
            <person name="Condon B.J."/>
            <person name="Copeland A.C."/>
            <person name="Dhillon B."/>
            <person name="Glaser F."/>
            <person name="Hesse C.N."/>
            <person name="Kosti I."/>
            <person name="LaButti K."/>
            <person name="Lindquist E.A."/>
            <person name="Lucas S."/>
            <person name="Salamov A.A."/>
            <person name="Bradshaw R.E."/>
            <person name="Ciuffetti L."/>
            <person name="Hamelin R.C."/>
            <person name="Kema G.H.J."/>
            <person name="Lawrence C."/>
            <person name="Scott J.A."/>
            <person name="Spatafora J.W."/>
            <person name="Turgeon B.G."/>
            <person name="de Wit P.J.G.M."/>
            <person name="Zhong S."/>
            <person name="Goodwin S.B."/>
            <person name="Grigoriev I.V."/>
        </authorList>
    </citation>
    <scope>NUCLEOTIDE SEQUENCE [LARGE SCALE GENOMIC DNA]</scope>
    <source>
        <strain evidence="2">NZE10 / CBS 128990</strain>
    </source>
</reference>
<protein>
    <submittedName>
        <fullName evidence="1">Uncharacterized protein</fullName>
    </submittedName>
</protein>
<organism evidence="1 2">
    <name type="scientific">Dothistroma septosporum (strain NZE10 / CBS 128990)</name>
    <name type="common">Red band needle blight fungus</name>
    <name type="synonym">Mycosphaerella pini</name>
    <dbReference type="NCBI Taxonomy" id="675120"/>
    <lineage>
        <taxon>Eukaryota</taxon>
        <taxon>Fungi</taxon>
        <taxon>Dikarya</taxon>
        <taxon>Ascomycota</taxon>
        <taxon>Pezizomycotina</taxon>
        <taxon>Dothideomycetes</taxon>
        <taxon>Dothideomycetidae</taxon>
        <taxon>Mycosphaerellales</taxon>
        <taxon>Mycosphaerellaceae</taxon>
        <taxon>Dothistroma</taxon>
    </lineage>
</organism>
<name>N1PNN5_DOTSN</name>
<dbReference type="AlphaFoldDB" id="N1PNN5"/>
<dbReference type="OrthoDB" id="3814934at2759"/>
<evidence type="ECO:0000313" key="2">
    <source>
        <dbReference type="Proteomes" id="UP000016933"/>
    </source>
</evidence>
<proteinExistence type="predicted"/>
<accession>N1PNN5</accession>
<dbReference type="Proteomes" id="UP000016933">
    <property type="component" value="Unassembled WGS sequence"/>
</dbReference>
<dbReference type="EMBL" id="KB446539">
    <property type="protein sequence ID" value="EME44000.1"/>
    <property type="molecule type" value="Genomic_DNA"/>
</dbReference>
<sequence>MAISDPSNKFPAIATMSKHFPFSRLPRELRDRIYADLGGRDVHFKIRCNIRDTCDRTVGGAEKFYTAAILSAPRRDVMIVCKRFKLEYETEVIRTATLRVQVVQPQDDALNCYVLQTDSRLLKLMRIIPCLQVLLSSHRAATVSSTYLYQQPMLTTDGDWRRRIACCFERSHRDHVVYKASLTDDGASWLGLDLEILGGKEPYWFEDDADRLGTNLAMEEDGGRLDE</sequence>
<dbReference type="HOGENOM" id="CLU_1219672_0_0_1"/>
<keyword evidence="2" id="KW-1185">Reference proteome</keyword>